<dbReference type="Pfam" id="PF13505">
    <property type="entry name" value="OMP_b-brl"/>
    <property type="match status" value="1"/>
</dbReference>
<feature type="signal peptide" evidence="7">
    <location>
        <begin position="1"/>
        <end position="22"/>
    </location>
</feature>
<feature type="chain" id="PRO_5046632323" evidence="7">
    <location>
        <begin position="23"/>
        <end position="339"/>
    </location>
</feature>
<evidence type="ECO:0000256" key="5">
    <source>
        <dbReference type="ARBA" id="ARBA00038306"/>
    </source>
</evidence>
<evidence type="ECO:0000313" key="10">
    <source>
        <dbReference type="Proteomes" id="UP001549112"/>
    </source>
</evidence>
<keyword evidence="2 7" id="KW-0732">Signal</keyword>
<feature type="region of interest" description="Disordered" evidence="6">
    <location>
        <begin position="112"/>
        <end position="221"/>
    </location>
</feature>
<feature type="domain" description="Outer membrane protein beta-barrel" evidence="8">
    <location>
        <begin position="231"/>
        <end position="339"/>
    </location>
</feature>
<dbReference type="Gene3D" id="2.40.160.20">
    <property type="match status" value="1"/>
</dbReference>
<evidence type="ECO:0000256" key="2">
    <source>
        <dbReference type="ARBA" id="ARBA00022729"/>
    </source>
</evidence>
<gene>
    <name evidence="9" type="ORF">ABID39_001104</name>
</gene>
<reference evidence="9 10" key="1">
    <citation type="submission" date="2024-06" db="EMBL/GenBank/DDBJ databases">
        <title>Genomic Encyclopedia of Type Strains, Phase IV (KMG-IV): sequencing the most valuable type-strain genomes for metagenomic binning, comparative biology and taxonomic classification.</title>
        <authorList>
            <person name="Goeker M."/>
        </authorList>
    </citation>
    <scope>NUCLEOTIDE SEQUENCE [LARGE SCALE GENOMIC DNA]</scope>
    <source>
        <strain evidence="9 10">DSM 23650</strain>
    </source>
</reference>
<name>A0ABV2FPB9_9HYPH</name>
<dbReference type="InterPro" id="IPR027385">
    <property type="entry name" value="Beta-barrel_OMP"/>
</dbReference>
<evidence type="ECO:0000313" key="9">
    <source>
        <dbReference type="EMBL" id="MET3560407.1"/>
    </source>
</evidence>
<protein>
    <submittedName>
        <fullName evidence="9">Outer membrane immunogenic protein</fullName>
    </submittedName>
</protein>
<dbReference type="EMBL" id="JBEPLT010000010">
    <property type="protein sequence ID" value="MET3560407.1"/>
    <property type="molecule type" value="Genomic_DNA"/>
</dbReference>
<dbReference type="Proteomes" id="UP001549112">
    <property type="component" value="Unassembled WGS sequence"/>
</dbReference>
<dbReference type="InterPro" id="IPR051692">
    <property type="entry name" value="OMP-like"/>
</dbReference>
<dbReference type="SUPFAM" id="SSF56925">
    <property type="entry name" value="OMPA-like"/>
    <property type="match status" value="1"/>
</dbReference>
<sequence length="339" mass="35523">MNIKSLMTTSVIALISASAAHAADVVVHHEVTPPVISAPSFSWSGFYLGGQIGGFSSKTEAVVSETKEKYSEKFLPQPSGFMGGVFAGSNIDLGNGLILGVETDAVWADRGETKQVSFVSNPEKPEGEKPGNPEGEKPGNPEGEKPGNPEGEKPENPEGEKPGNPEGGKPGKPGKPGGSEGEKPGKPGGSEGGEPSKARKAADDKPEGEKPSAPEKITGSITLKEKWSGATRVRVGFAAAERIMPYVAGGVAYAQVQASGSVDVANNAAKSDEASEKFDRTKTFVGFTIGGGVDFSMADNVLLRAEYRYSDFGKKAFEKDGDKLSYKTNDFRVGVAYKF</sequence>
<keyword evidence="4" id="KW-0998">Cell outer membrane</keyword>
<comment type="subcellular location">
    <subcellularLocation>
        <location evidence="1">Cell outer membrane</location>
    </subcellularLocation>
</comment>
<keyword evidence="10" id="KW-1185">Reference proteome</keyword>
<keyword evidence="3" id="KW-0472">Membrane</keyword>
<dbReference type="PANTHER" id="PTHR34001">
    <property type="entry name" value="BLL7405 PROTEIN"/>
    <property type="match status" value="1"/>
</dbReference>
<accession>A0ABV2FPB9</accession>
<evidence type="ECO:0000256" key="7">
    <source>
        <dbReference type="SAM" id="SignalP"/>
    </source>
</evidence>
<dbReference type="PANTHER" id="PTHR34001:SF3">
    <property type="entry name" value="BLL7405 PROTEIN"/>
    <property type="match status" value="1"/>
</dbReference>
<evidence type="ECO:0000256" key="1">
    <source>
        <dbReference type="ARBA" id="ARBA00004442"/>
    </source>
</evidence>
<dbReference type="InterPro" id="IPR011250">
    <property type="entry name" value="OMP/PagP_B-barrel"/>
</dbReference>
<feature type="compositionally biased region" description="Basic and acidic residues" evidence="6">
    <location>
        <begin position="123"/>
        <end position="163"/>
    </location>
</feature>
<dbReference type="RefSeq" id="WP_354186773.1">
    <property type="nucleotide sequence ID" value="NZ_JBEPLT010000010.1"/>
</dbReference>
<feature type="compositionally biased region" description="Basic and acidic residues" evidence="6">
    <location>
        <begin position="194"/>
        <end position="213"/>
    </location>
</feature>
<proteinExistence type="inferred from homology"/>
<evidence type="ECO:0000256" key="6">
    <source>
        <dbReference type="SAM" id="MobiDB-lite"/>
    </source>
</evidence>
<evidence type="ECO:0000256" key="4">
    <source>
        <dbReference type="ARBA" id="ARBA00023237"/>
    </source>
</evidence>
<comment type="caution">
    <text evidence="9">The sequence shown here is derived from an EMBL/GenBank/DDBJ whole genome shotgun (WGS) entry which is preliminary data.</text>
</comment>
<feature type="compositionally biased region" description="Gly residues" evidence="6">
    <location>
        <begin position="165"/>
        <end position="179"/>
    </location>
</feature>
<organism evidence="9 10">
    <name type="scientific">Bartonella japonica</name>
    <dbReference type="NCBI Taxonomy" id="357761"/>
    <lineage>
        <taxon>Bacteria</taxon>
        <taxon>Pseudomonadati</taxon>
        <taxon>Pseudomonadota</taxon>
        <taxon>Alphaproteobacteria</taxon>
        <taxon>Hyphomicrobiales</taxon>
        <taxon>Bartonellaceae</taxon>
        <taxon>Bartonella</taxon>
    </lineage>
</organism>
<comment type="similarity">
    <text evidence="5">Belongs to the Omp25/RopB family.</text>
</comment>
<evidence type="ECO:0000256" key="3">
    <source>
        <dbReference type="ARBA" id="ARBA00023136"/>
    </source>
</evidence>
<evidence type="ECO:0000259" key="8">
    <source>
        <dbReference type="Pfam" id="PF13505"/>
    </source>
</evidence>